<dbReference type="InterPro" id="IPR052898">
    <property type="entry name" value="ACAD10-like"/>
</dbReference>
<gene>
    <name evidence="1" type="ORF">Pme01_47470</name>
</gene>
<organism evidence="1 2">
    <name type="scientific">Planosporangium mesophilum</name>
    <dbReference type="NCBI Taxonomy" id="689768"/>
    <lineage>
        <taxon>Bacteria</taxon>
        <taxon>Bacillati</taxon>
        <taxon>Actinomycetota</taxon>
        <taxon>Actinomycetes</taxon>
        <taxon>Micromonosporales</taxon>
        <taxon>Micromonosporaceae</taxon>
        <taxon>Planosporangium</taxon>
    </lineage>
</organism>
<dbReference type="CDD" id="cd02603">
    <property type="entry name" value="HAD_sEH-N_like"/>
    <property type="match status" value="1"/>
</dbReference>
<dbReference type="Pfam" id="PF13419">
    <property type="entry name" value="HAD_2"/>
    <property type="match status" value="1"/>
</dbReference>
<protein>
    <submittedName>
        <fullName evidence="1">Phosphoglycolate phosphatase</fullName>
    </submittedName>
</protein>
<comment type="caution">
    <text evidence="1">The sequence shown here is derived from an EMBL/GenBank/DDBJ whole genome shotgun (WGS) entry which is preliminary data.</text>
</comment>
<dbReference type="EMBL" id="BOON01000046">
    <property type="protein sequence ID" value="GII25150.1"/>
    <property type="molecule type" value="Genomic_DNA"/>
</dbReference>
<keyword evidence="2" id="KW-1185">Reference proteome</keyword>
<reference evidence="1" key="1">
    <citation type="submission" date="2021-01" db="EMBL/GenBank/DDBJ databases">
        <title>Whole genome shotgun sequence of Planosporangium mesophilum NBRC 109066.</title>
        <authorList>
            <person name="Komaki H."/>
            <person name="Tamura T."/>
        </authorList>
    </citation>
    <scope>NUCLEOTIDE SEQUENCE</scope>
    <source>
        <strain evidence="1">NBRC 109066</strain>
    </source>
</reference>
<dbReference type="InterPro" id="IPR023214">
    <property type="entry name" value="HAD_sf"/>
</dbReference>
<dbReference type="NCBIfam" id="TIGR01509">
    <property type="entry name" value="HAD-SF-IA-v3"/>
    <property type="match status" value="1"/>
</dbReference>
<evidence type="ECO:0000313" key="1">
    <source>
        <dbReference type="EMBL" id="GII25150.1"/>
    </source>
</evidence>
<proteinExistence type="predicted"/>
<dbReference type="SUPFAM" id="SSF56784">
    <property type="entry name" value="HAD-like"/>
    <property type="match status" value="1"/>
</dbReference>
<dbReference type="Gene3D" id="3.40.50.1000">
    <property type="entry name" value="HAD superfamily/HAD-like"/>
    <property type="match status" value="1"/>
</dbReference>
<dbReference type="PANTHER" id="PTHR47829:SF1">
    <property type="entry name" value="HAD FAMILY PHOSPHATASE"/>
    <property type="match status" value="1"/>
</dbReference>
<dbReference type="Proteomes" id="UP000599074">
    <property type="component" value="Unassembled WGS sequence"/>
</dbReference>
<dbReference type="PRINTS" id="PR00413">
    <property type="entry name" value="HADHALOGNASE"/>
</dbReference>
<dbReference type="InterPro" id="IPR006439">
    <property type="entry name" value="HAD-SF_hydro_IA"/>
</dbReference>
<sequence>MSQPVALLLDFGGVLTTDLWESIRAATRRAGLPENVILDLMRDDPEGHAQFTALERGDITQAEYEPYLAGRIGVPPDGLLADLCADLRPDEAMWKAISVLRQRGVRLAVVSNSWGAGYFSPYAGWGLENLVDAIVISHEVGMRKPEPGIFALALDLLGVRAAGAVFVDDIASNLEPARAMGMRVVHHTDSGCTVAELQRQFPPAEGSMVSASGTADAPT</sequence>
<dbReference type="RefSeq" id="WP_168117898.1">
    <property type="nucleotide sequence ID" value="NZ_BOON01000046.1"/>
</dbReference>
<dbReference type="Gene3D" id="1.10.150.240">
    <property type="entry name" value="Putative phosphatase, domain 2"/>
    <property type="match status" value="1"/>
</dbReference>
<dbReference type="InterPro" id="IPR036412">
    <property type="entry name" value="HAD-like_sf"/>
</dbReference>
<dbReference type="InterPro" id="IPR041492">
    <property type="entry name" value="HAD_2"/>
</dbReference>
<evidence type="ECO:0000313" key="2">
    <source>
        <dbReference type="Proteomes" id="UP000599074"/>
    </source>
</evidence>
<dbReference type="InterPro" id="IPR023198">
    <property type="entry name" value="PGP-like_dom2"/>
</dbReference>
<name>A0A8J3TDH8_9ACTN</name>
<dbReference type="SFLD" id="SFLDG01129">
    <property type="entry name" value="C1.5:_HAD__Beta-PGM__Phosphata"/>
    <property type="match status" value="1"/>
</dbReference>
<dbReference type="SFLD" id="SFLDS00003">
    <property type="entry name" value="Haloacid_Dehalogenase"/>
    <property type="match status" value="1"/>
</dbReference>
<dbReference type="AlphaFoldDB" id="A0A8J3TDH8"/>
<accession>A0A8J3TDH8</accession>
<dbReference type="PANTHER" id="PTHR47829">
    <property type="entry name" value="HYDROLASE, PUTATIVE (AFU_ORTHOLOGUE AFUA_1G12880)-RELATED"/>
    <property type="match status" value="1"/>
</dbReference>